<dbReference type="AlphaFoldDB" id="A0A804NPD5"/>
<organism evidence="1 2">
    <name type="scientific">Zea mays</name>
    <name type="common">Maize</name>
    <dbReference type="NCBI Taxonomy" id="4577"/>
    <lineage>
        <taxon>Eukaryota</taxon>
        <taxon>Viridiplantae</taxon>
        <taxon>Streptophyta</taxon>
        <taxon>Embryophyta</taxon>
        <taxon>Tracheophyta</taxon>
        <taxon>Spermatophyta</taxon>
        <taxon>Magnoliopsida</taxon>
        <taxon>Liliopsida</taxon>
        <taxon>Poales</taxon>
        <taxon>Poaceae</taxon>
        <taxon>PACMAD clade</taxon>
        <taxon>Panicoideae</taxon>
        <taxon>Andropogonodae</taxon>
        <taxon>Andropogoneae</taxon>
        <taxon>Tripsacinae</taxon>
        <taxon>Zea</taxon>
    </lineage>
</organism>
<proteinExistence type="predicted"/>
<evidence type="ECO:0000313" key="2">
    <source>
        <dbReference type="Proteomes" id="UP000007305"/>
    </source>
</evidence>
<accession>A0A804NPD5</accession>
<dbReference type="InParanoid" id="A0A804NPD5"/>
<protein>
    <submittedName>
        <fullName evidence="1">Uncharacterized protein</fullName>
    </submittedName>
</protein>
<dbReference type="Proteomes" id="UP000007305">
    <property type="component" value="Chromosome 4"/>
</dbReference>
<dbReference type="Gramene" id="Zm00001eb175790_T001">
    <property type="protein sequence ID" value="Zm00001eb175790_P001"/>
    <property type="gene ID" value="Zm00001eb175790"/>
</dbReference>
<reference evidence="1" key="2">
    <citation type="submission" date="2019-07" db="EMBL/GenBank/DDBJ databases">
        <authorList>
            <person name="Seetharam A."/>
            <person name="Woodhouse M."/>
            <person name="Cannon E."/>
        </authorList>
    </citation>
    <scope>NUCLEOTIDE SEQUENCE [LARGE SCALE GENOMIC DNA]</scope>
    <source>
        <strain evidence="1">cv. B73</strain>
    </source>
</reference>
<name>A0A804NPD5_MAIZE</name>
<keyword evidence="2" id="KW-1185">Reference proteome</keyword>
<dbReference type="EnsemblPlants" id="Zm00001eb175790_T001">
    <property type="protein sequence ID" value="Zm00001eb175790_P001"/>
    <property type="gene ID" value="Zm00001eb175790"/>
</dbReference>
<reference evidence="2" key="1">
    <citation type="journal article" date="2009" name="Science">
        <title>The B73 maize genome: complexity, diversity, and dynamics.</title>
        <authorList>
            <person name="Schnable P.S."/>
            <person name="Ware D."/>
            <person name="Fulton R.S."/>
            <person name="Stein J.C."/>
            <person name="Wei F."/>
            <person name="Pasternak S."/>
            <person name="Liang C."/>
            <person name="Zhang J."/>
            <person name="Fulton L."/>
            <person name="Graves T.A."/>
            <person name="Minx P."/>
            <person name="Reily A.D."/>
            <person name="Courtney L."/>
            <person name="Kruchowski S.S."/>
            <person name="Tomlinson C."/>
            <person name="Strong C."/>
            <person name="Delehaunty K."/>
            <person name="Fronick C."/>
            <person name="Courtney B."/>
            <person name="Rock S.M."/>
            <person name="Belter E."/>
            <person name="Du F."/>
            <person name="Kim K."/>
            <person name="Abbott R.M."/>
            <person name="Cotton M."/>
            <person name="Levy A."/>
            <person name="Marchetto P."/>
            <person name="Ochoa K."/>
            <person name="Jackson S.M."/>
            <person name="Gillam B."/>
            <person name="Chen W."/>
            <person name="Yan L."/>
            <person name="Higginbotham J."/>
            <person name="Cardenas M."/>
            <person name="Waligorski J."/>
            <person name="Applebaum E."/>
            <person name="Phelps L."/>
            <person name="Falcone J."/>
            <person name="Kanchi K."/>
            <person name="Thane T."/>
            <person name="Scimone A."/>
            <person name="Thane N."/>
            <person name="Henke J."/>
            <person name="Wang T."/>
            <person name="Ruppert J."/>
            <person name="Shah N."/>
            <person name="Rotter K."/>
            <person name="Hodges J."/>
            <person name="Ingenthron E."/>
            <person name="Cordes M."/>
            <person name="Kohlberg S."/>
            <person name="Sgro J."/>
            <person name="Delgado B."/>
            <person name="Mead K."/>
            <person name="Chinwalla A."/>
            <person name="Leonard S."/>
            <person name="Crouse K."/>
            <person name="Collura K."/>
            <person name="Kudrna D."/>
            <person name="Currie J."/>
            <person name="He R."/>
            <person name="Angelova A."/>
            <person name="Rajasekar S."/>
            <person name="Mueller T."/>
            <person name="Lomeli R."/>
            <person name="Scara G."/>
            <person name="Ko A."/>
            <person name="Delaney K."/>
            <person name="Wissotski M."/>
            <person name="Lopez G."/>
            <person name="Campos D."/>
            <person name="Braidotti M."/>
            <person name="Ashley E."/>
            <person name="Golser W."/>
            <person name="Kim H."/>
            <person name="Lee S."/>
            <person name="Lin J."/>
            <person name="Dujmic Z."/>
            <person name="Kim W."/>
            <person name="Talag J."/>
            <person name="Zuccolo A."/>
            <person name="Fan C."/>
            <person name="Sebastian A."/>
            <person name="Kramer M."/>
            <person name="Spiegel L."/>
            <person name="Nascimento L."/>
            <person name="Zutavern T."/>
            <person name="Miller B."/>
            <person name="Ambroise C."/>
            <person name="Muller S."/>
            <person name="Spooner W."/>
            <person name="Narechania A."/>
            <person name="Ren L."/>
            <person name="Wei S."/>
            <person name="Kumari S."/>
            <person name="Faga B."/>
            <person name="Levy M.J."/>
            <person name="McMahan L."/>
            <person name="Van Buren P."/>
            <person name="Vaughn M.W."/>
            <person name="Ying K."/>
            <person name="Yeh C.-T."/>
            <person name="Emrich S.J."/>
            <person name="Jia Y."/>
            <person name="Kalyanaraman A."/>
            <person name="Hsia A.-P."/>
            <person name="Barbazuk W.B."/>
            <person name="Baucom R.S."/>
            <person name="Brutnell T.P."/>
            <person name="Carpita N.C."/>
            <person name="Chaparro C."/>
            <person name="Chia J.-M."/>
            <person name="Deragon J.-M."/>
            <person name="Estill J.C."/>
            <person name="Fu Y."/>
            <person name="Jeddeloh J.A."/>
            <person name="Han Y."/>
            <person name="Lee H."/>
            <person name="Li P."/>
            <person name="Lisch D.R."/>
            <person name="Liu S."/>
            <person name="Liu Z."/>
            <person name="Nagel D.H."/>
            <person name="McCann M.C."/>
            <person name="SanMiguel P."/>
            <person name="Myers A.M."/>
            <person name="Nettleton D."/>
            <person name="Nguyen J."/>
            <person name="Penning B.W."/>
            <person name="Ponnala L."/>
            <person name="Schneider K.L."/>
            <person name="Schwartz D.C."/>
            <person name="Sharma A."/>
            <person name="Soderlund C."/>
            <person name="Springer N.M."/>
            <person name="Sun Q."/>
            <person name="Wang H."/>
            <person name="Waterman M."/>
            <person name="Westerman R."/>
            <person name="Wolfgruber T.K."/>
            <person name="Yang L."/>
            <person name="Yu Y."/>
            <person name="Zhang L."/>
            <person name="Zhou S."/>
            <person name="Zhu Q."/>
            <person name="Bennetzen J.L."/>
            <person name="Dawe R.K."/>
            <person name="Jiang J."/>
            <person name="Jiang N."/>
            <person name="Presting G.G."/>
            <person name="Wessler S.R."/>
            <person name="Aluru S."/>
            <person name="Martienssen R.A."/>
            <person name="Clifton S.W."/>
            <person name="McCombie W.R."/>
            <person name="Wing R.A."/>
            <person name="Wilson R.K."/>
        </authorList>
    </citation>
    <scope>NUCLEOTIDE SEQUENCE [LARGE SCALE GENOMIC DNA]</scope>
    <source>
        <strain evidence="2">cv. B73</strain>
    </source>
</reference>
<sequence length="147" mass="15758">MALVLRPSDHPSSAVLELSAESAASLHLASAHAVFPSRAHAELPRRPVHGPPLLGRSSPAVDLPCVPRCLSLSPPWRSPLPFLPCAAPPWYVHVACKCPRGFPMASLDLQLQLAESLSVRAMELTRRGLALLPAVLSLDVPPPWPQP</sequence>
<reference evidence="1" key="3">
    <citation type="submission" date="2021-05" db="UniProtKB">
        <authorList>
            <consortium name="EnsemblPlants"/>
        </authorList>
    </citation>
    <scope>IDENTIFICATION</scope>
    <source>
        <strain evidence="1">cv. B73</strain>
    </source>
</reference>
<evidence type="ECO:0000313" key="1">
    <source>
        <dbReference type="EnsemblPlants" id="Zm00001eb175790_P001"/>
    </source>
</evidence>